<dbReference type="InterPro" id="IPR037944">
    <property type="entry name" value="PRX5-like"/>
</dbReference>
<keyword evidence="2 7" id="KW-0575">Peroxidase</keyword>
<sequence>MTATSGQKPKISVGDRLPEDLYFGVLNEGEEEPRKITVKEVFGGKNVVLFGIPGAFTSVCSSKHLPQYYDRYDKLNQKGVNVVACTAVNDPYVLREWARNHNVGGKILMLADGDASFHSALGLTQQLPFSGIRGYRFSMYVSDGVVKIFNLEEPGALSYKVSGPDHMLQDLERLEKEDALVKAGISISFANACAKSDLIFKTTNFREIIRNDKTWSTGASCLEISSDVDLFFG</sequence>
<feature type="domain" description="Thioredoxin" evidence="8">
    <location>
        <begin position="11"/>
        <end position="176"/>
    </location>
</feature>
<evidence type="ECO:0000313" key="10">
    <source>
        <dbReference type="Proteomes" id="UP000789572"/>
    </source>
</evidence>
<dbReference type="InterPro" id="IPR013740">
    <property type="entry name" value="Redoxin"/>
</dbReference>
<dbReference type="Proteomes" id="UP000789572">
    <property type="component" value="Unassembled WGS sequence"/>
</dbReference>
<dbReference type="GO" id="GO:0008379">
    <property type="term" value="F:thioredoxin peroxidase activity"/>
    <property type="evidence" value="ECO:0007669"/>
    <property type="project" value="InterPro"/>
</dbReference>
<dbReference type="Gene3D" id="3.40.30.10">
    <property type="entry name" value="Glutaredoxin"/>
    <property type="match status" value="1"/>
</dbReference>
<keyword evidence="4 7" id="KW-0560">Oxidoreductase</keyword>
<dbReference type="Pfam" id="PF08534">
    <property type="entry name" value="Redoxin"/>
    <property type="match status" value="1"/>
</dbReference>
<evidence type="ECO:0000256" key="4">
    <source>
        <dbReference type="ARBA" id="ARBA00023002"/>
    </source>
</evidence>
<comment type="similarity">
    <text evidence="1 7">Belongs to the peroxiredoxin family. Prx5 subfamily.</text>
</comment>
<dbReference type="GO" id="GO:0005737">
    <property type="term" value="C:cytoplasm"/>
    <property type="evidence" value="ECO:0007669"/>
    <property type="project" value="TreeGrafter"/>
</dbReference>
<evidence type="ECO:0000256" key="5">
    <source>
        <dbReference type="ARBA" id="ARBA00023284"/>
    </source>
</evidence>
<organism evidence="9 10">
    <name type="scientific">Paraglomus occultum</name>
    <dbReference type="NCBI Taxonomy" id="144539"/>
    <lineage>
        <taxon>Eukaryota</taxon>
        <taxon>Fungi</taxon>
        <taxon>Fungi incertae sedis</taxon>
        <taxon>Mucoromycota</taxon>
        <taxon>Glomeromycotina</taxon>
        <taxon>Glomeromycetes</taxon>
        <taxon>Paraglomerales</taxon>
        <taxon>Paraglomeraceae</taxon>
        <taxon>Paraglomus</taxon>
    </lineage>
</organism>
<comment type="function">
    <text evidence="7">Thiol-specific peroxidase that catalyzes the reduction of hydrogen peroxide and organic hydroperoxides to water and alcohols, respectively. Plays a role in cell protection against oxidative stress by detoxifying peroxides.</text>
</comment>
<keyword evidence="5 7" id="KW-0676">Redox-active center</keyword>
<accession>A0A9N9CAX3</accession>
<gene>
    <name evidence="9" type="ORF">POCULU_LOCUS7264</name>
</gene>
<dbReference type="PANTHER" id="PTHR10430">
    <property type="entry name" value="PEROXIREDOXIN"/>
    <property type="match status" value="1"/>
</dbReference>
<comment type="caution">
    <text evidence="9">The sequence shown here is derived from an EMBL/GenBank/DDBJ whole genome shotgun (WGS) entry which is preliminary data.</text>
</comment>
<proteinExistence type="inferred from homology"/>
<dbReference type="AlphaFoldDB" id="A0A9N9CAX3"/>
<dbReference type="GO" id="GO:0045454">
    <property type="term" value="P:cell redox homeostasis"/>
    <property type="evidence" value="ECO:0007669"/>
    <property type="project" value="TreeGrafter"/>
</dbReference>
<evidence type="ECO:0000313" key="9">
    <source>
        <dbReference type="EMBL" id="CAG8596983.1"/>
    </source>
</evidence>
<keyword evidence="3 7" id="KW-0049">Antioxidant</keyword>
<evidence type="ECO:0000256" key="1">
    <source>
        <dbReference type="ARBA" id="ARBA00010505"/>
    </source>
</evidence>
<dbReference type="GO" id="GO:0034599">
    <property type="term" value="P:cellular response to oxidative stress"/>
    <property type="evidence" value="ECO:0007669"/>
    <property type="project" value="InterPro"/>
</dbReference>
<evidence type="ECO:0000256" key="7">
    <source>
        <dbReference type="RuleBase" id="RU366011"/>
    </source>
</evidence>
<dbReference type="InterPro" id="IPR036249">
    <property type="entry name" value="Thioredoxin-like_sf"/>
</dbReference>
<dbReference type="OrthoDB" id="1882547at2759"/>
<evidence type="ECO:0000256" key="2">
    <source>
        <dbReference type="ARBA" id="ARBA00022559"/>
    </source>
</evidence>
<evidence type="ECO:0000259" key="8">
    <source>
        <dbReference type="PROSITE" id="PS51352"/>
    </source>
</evidence>
<dbReference type="CDD" id="cd03013">
    <property type="entry name" value="PRX5_like"/>
    <property type="match status" value="1"/>
</dbReference>
<keyword evidence="10" id="KW-1185">Reference proteome</keyword>
<protein>
    <submittedName>
        <fullName evidence="9">10283_t:CDS:1</fullName>
    </submittedName>
</protein>
<dbReference type="PROSITE" id="PS51352">
    <property type="entry name" value="THIOREDOXIN_2"/>
    <property type="match status" value="1"/>
</dbReference>
<evidence type="ECO:0000256" key="3">
    <source>
        <dbReference type="ARBA" id="ARBA00022862"/>
    </source>
</evidence>
<feature type="active site" description="Cysteine sulfenic acid (-SOH) intermediate" evidence="6">
    <location>
        <position position="60"/>
    </location>
</feature>
<reference evidence="9" key="1">
    <citation type="submission" date="2021-06" db="EMBL/GenBank/DDBJ databases">
        <authorList>
            <person name="Kallberg Y."/>
            <person name="Tangrot J."/>
            <person name="Rosling A."/>
        </authorList>
    </citation>
    <scope>NUCLEOTIDE SEQUENCE</scope>
    <source>
        <strain evidence="9">IA702</strain>
    </source>
</reference>
<dbReference type="InterPro" id="IPR013766">
    <property type="entry name" value="Thioredoxin_domain"/>
</dbReference>
<dbReference type="SUPFAM" id="SSF52833">
    <property type="entry name" value="Thioredoxin-like"/>
    <property type="match status" value="1"/>
</dbReference>
<evidence type="ECO:0000256" key="6">
    <source>
        <dbReference type="PIRSR" id="PIRSR637944-1"/>
    </source>
</evidence>
<name>A0A9N9CAX3_9GLOM</name>
<dbReference type="EMBL" id="CAJVPJ010001589">
    <property type="protein sequence ID" value="CAG8596983.1"/>
    <property type="molecule type" value="Genomic_DNA"/>
</dbReference>
<dbReference type="GO" id="GO:0042744">
    <property type="term" value="P:hydrogen peroxide catabolic process"/>
    <property type="evidence" value="ECO:0007669"/>
    <property type="project" value="TreeGrafter"/>
</dbReference>
<dbReference type="PANTHER" id="PTHR10430:SF16">
    <property type="entry name" value="PEROXIREDOXIN-5, MITOCHONDRIAL"/>
    <property type="match status" value="1"/>
</dbReference>